<reference evidence="3" key="1">
    <citation type="submission" date="2020-01" db="EMBL/GenBank/DDBJ databases">
        <authorList>
            <consortium name="DOE Joint Genome Institute"/>
            <person name="Haridas S."/>
            <person name="Albert R."/>
            <person name="Binder M."/>
            <person name="Bloem J."/>
            <person name="Labutti K."/>
            <person name="Salamov A."/>
            <person name="Andreopoulos B."/>
            <person name="Baker S.E."/>
            <person name="Barry K."/>
            <person name="Bills G."/>
            <person name="Bluhm B.H."/>
            <person name="Cannon C."/>
            <person name="Castanera R."/>
            <person name="Culley D.E."/>
            <person name="Daum C."/>
            <person name="Ezra D."/>
            <person name="Gonzalez J.B."/>
            <person name="Henrissat B."/>
            <person name="Kuo A."/>
            <person name="Liang C."/>
            <person name="Lipzen A."/>
            <person name="Lutzoni F."/>
            <person name="Magnuson J."/>
            <person name="Mondo S."/>
            <person name="Nolan M."/>
            <person name="Ohm R."/>
            <person name="Pangilinan J."/>
            <person name="Park H.-J."/>
            <person name="Ramirez L."/>
            <person name="Alfaro M."/>
            <person name="Sun H."/>
            <person name="Tritt A."/>
            <person name="Yoshinaga Y."/>
            <person name="Zwiers L.-H."/>
            <person name="Turgeon B.G."/>
            <person name="Goodwin S.B."/>
            <person name="Spatafora J.W."/>
            <person name="Crous P.W."/>
            <person name="Grigoriev I.V."/>
        </authorList>
    </citation>
    <scope>NUCLEOTIDE SEQUENCE</scope>
    <source>
        <strain evidence="3">CBS 342.82</strain>
    </source>
</reference>
<reference evidence="3" key="2">
    <citation type="submission" date="2020-04" db="EMBL/GenBank/DDBJ databases">
        <authorList>
            <consortium name="NCBI Genome Project"/>
        </authorList>
    </citation>
    <scope>NUCLEOTIDE SEQUENCE</scope>
    <source>
        <strain evidence="3">CBS 342.82</strain>
    </source>
</reference>
<dbReference type="RefSeq" id="XP_033462580.1">
    <property type="nucleotide sequence ID" value="XM_033599297.1"/>
</dbReference>
<keyword evidence="2" id="KW-1185">Reference proteome</keyword>
<name>A0A6J3MD68_9PEZI</name>
<dbReference type="Proteomes" id="UP000504637">
    <property type="component" value="Unplaced"/>
</dbReference>
<dbReference type="GeneID" id="54357096"/>
<accession>A0A6J3MD68</accession>
<dbReference type="AlphaFoldDB" id="A0A6J3MD68"/>
<protein>
    <submittedName>
        <fullName evidence="3">Uncharacterized protein</fullName>
    </submittedName>
</protein>
<evidence type="ECO:0000313" key="3">
    <source>
        <dbReference type="RefSeq" id="XP_033462580.1"/>
    </source>
</evidence>
<feature type="signal peptide" evidence="1">
    <location>
        <begin position="1"/>
        <end position="19"/>
    </location>
</feature>
<reference evidence="3" key="3">
    <citation type="submission" date="2025-08" db="UniProtKB">
        <authorList>
            <consortium name="RefSeq"/>
        </authorList>
    </citation>
    <scope>IDENTIFICATION</scope>
    <source>
        <strain evidence="3">CBS 342.82</strain>
    </source>
</reference>
<feature type="chain" id="PRO_5026759472" evidence="1">
    <location>
        <begin position="20"/>
        <end position="225"/>
    </location>
</feature>
<gene>
    <name evidence="3" type="ORF">K489DRAFT_161139</name>
</gene>
<sequence>MCLVTIIFCLSHLLPLLHTHTLLLINRFCCPLIFTFSFHSSYSGEQMSRVMMIPLPAFFWLSQEASCDLDYARWASATSFHLLSFRFPLPPFTYFLEMKETLHTISTSPSLARSLFSMKPLKTVITDRAATRVIETVCVVPWWANETSNFKSISFEKEKKGKRRTFTLHVDLIFLAAISIDITSCAPLGFTEDQRERERERWMIEWNIRRRESQPSYDRPIDINL</sequence>
<keyword evidence="1" id="KW-0732">Signal</keyword>
<evidence type="ECO:0000256" key="1">
    <source>
        <dbReference type="SAM" id="SignalP"/>
    </source>
</evidence>
<organism evidence="3">
    <name type="scientific">Dissoconium aciculare CBS 342.82</name>
    <dbReference type="NCBI Taxonomy" id="1314786"/>
    <lineage>
        <taxon>Eukaryota</taxon>
        <taxon>Fungi</taxon>
        <taxon>Dikarya</taxon>
        <taxon>Ascomycota</taxon>
        <taxon>Pezizomycotina</taxon>
        <taxon>Dothideomycetes</taxon>
        <taxon>Dothideomycetidae</taxon>
        <taxon>Mycosphaerellales</taxon>
        <taxon>Dissoconiaceae</taxon>
        <taxon>Dissoconium</taxon>
    </lineage>
</organism>
<evidence type="ECO:0000313" key="2">
    <source>
        <dbReference type="Proteomes" id="UP000504637"/>
    </source>
</evidence>
<proteinExistence type="predicted"/>